<evidence type="ECO:0000256" key="6">
    <source>
        <dbReference type="ARBA" id="ARBA00023295"/>
    </source>
</evidence>
<evidence type="ECO:0000256" key="3">
    <source>
        <dbReference type="ARBA" id="ARBA00012601"/>
    </source>
</evidence>
<gene>
    <name evidence="8" type="ORF">SAMN05444339_1164</name>
</gene>
<evidence type="ECO:0000256" key="5">
    <source>
        <dbReference type="ARBA" id="ARBA00023001"/>
    </source>
</evidence>
<dbReference type="Gene3D" id="1.50.10.10">
    <property type="match status" value="1"/>
</dbReference>
<dbReference type="InterPro" id="IPR008928">
    <property type="entry name" value="6-hairpin_glycosidase_sf"/>
</dbReference>
<keyword evidence="5" id="KW-0136">Cellulose degradation</keyword>
<dbReference type="PRINTS" id="PR00735">
    <property type="entry name" value="GLHYDRLASE8"/>
</dbReference>
<keyword evidence="7" id="KW-0119">Carbohydrate metabolism</keyword>
<name>A0A1M5EZH3_LOKAT</name>
<sequence>MLKNFKFKLTRRSAIQGCFIFSFSIVRPSSGYAESNVPTNQSILWPTWKSRFLSRDGRIVDAQNGGISHSEGQGYGALLAQANGDREAFDRIEAWTRANLLVRQDHLMAWRWHPERGVAGQDWQSATDGDLFRAWALLRAQRDSGWTGMGDAVSNIAQDIASLCIQPDPREPSAPLLTPGAEARTDQQRVLINPSYIMPRALRELGLAANQPNLIAAADHGEQVLSELAALGPIPDWIDVKPDGFVTAPEYGRSSGYDALRVPLFLIWSDRFNHPAVARAAAEFATADTLGHVAVLTTSDSGLVAQSNQRGYLAIAALANCEPLNISRYNLHRQSYYPATLQLLSEVAERESTSCRD</sequence>
<dbReference type="SUPFAM" id="SSF48208">
    <property type="entry name" value="Six-hairpin glycosidases"/>
    <property type="match status" value="1"/>
</dbReference>
<comment type="catalytic activity">
    <reaction evidence="1">
        <text>Endohydrolysis of (1-&gt;4)-beta-D-glucosidic linkages in cellulose, lichenin and cereal beta-D-glucans.</text>
        <dbReference type="EC" id="3.2.1.4"/>
    </reaction>
</comment>
<dbReference type="GO" id="GO:0030245">
    <property type="term" value="P:cellulose catabolic process"/>
    <property type="evidence" value="ECO:0007669"/>
    <property type="project" value="UniProtKB-KW"/>
</dbReference>
<dbReference type="STRING" id="366533.SAMN05444339_1164"/>
<evidence type="ECO:0000313" key="9">
    <source>
        <dbReference type="Proteomes" id="UP000183987"/>
    </source>
</evidence>
<reference evidence="9" key="1">
    <citation type="submission" date="2016-11" db="EMBL/GenBank/DDBJ databases">
        <authorList>
            <person name="Varghese N."/>
            <person name="Submissions S."/>
        </authorList>
    </citation>
    <scope>NUCLEOTIDE SEQUENCE [LARGE SCALE GENOMIC DNA]</scope>
    <source>
        <strain evidence="9">DSM 29326</strain>
    </source>
</reference>
<organism evidence="8 9">
    <name type="scientific">Loktanella atrilutea</name>
    <dbReference type="NCBI Taxonomy" id="366533"/>
    <lineage>
        <taxon>Bacteria</taxon>
        <taxon>Pseudomonadati</taxon>
        <taxon>Pseudomonadota</taxon>
        <taxon>Alphaproteobacteria</taxon>
        <taxon>Rhodobacterales</taxon>
        <taxon>Roseobacteraceae</taxon>
        <taxon>Loktanella</taxon>
    </lineage>
</organism>
<proteinExistence type="inferred from homology"/>
<keyword evidence="7" id="KW-0624">Polysaccharide degradation</keyword>
<dbReference type="AlphaFoldDB" id="A0A1M5EZH3"/>
<keyword evidence="6" id="KW-0326">Glycosidase</keyword>
<dbReference type="InterPro" id="IPR012341">
    <property type="entry name" value="6hp_glycosidase-like_sf"/>
</dbReference>
<dbReference type="InterPro" id="IPR002037">
    <property type="entry name" value="Glyco_hydro_8"/>
</dbReference>
<evidence type="ECO:0000256" key="7">
    <source>
        <dbReference type="ARBA" id="ARBA00023326"/>
    </source>
</evidence>
<dbReference type="RefSeq" id="WP_178352792.1">
    <property type="nucleotide sequence ID" value="NZ_FQUE01000016.1"/>
</dbReference>
<dbReference type="GO" id="GO:0008810">
    <property type="term" value="F:cellulase activity"/>
    <property type="evidence" value="ECO:0007669"/>
    <property type="project" value="UniProtKB-EC"/>
</dbReference>
<keyword evidence="9" id="KW-1185">Reference proteome</keyword>
<keyword evidence="4" id="KW-0378">Hydrolase</keyword>
<evidence type="ECO:0000256" key="1">
    <source>
        <dbReference type="ARBA" id="ARBA00000966"/>
    </source>
</evidence>
<dbReference type="EC" id="3.2.1.4" evidence="3"/>
<comment type="similarity">
    <text evidence="2">Belongs to the glycosyl hydrolase 8 (cellulase D) family.</text>
</comment>
<dbReference type="EMBL" id="FQUE01000016">
    <property type="protein sequence ID" value="SHF84654.1"/>
    <property type="molecule type" value="Genomic_DNA"/>
</dbReference>
<dbReference type="Proteomes" id="UP000183987">
    <property type="component" value="Unassembled WGS sequence"/>
</dbReference>
<evidence type="ECO:0000313" key="8">
    <source>
        <dbReference type="EMBL" id="SHF84654.1"/>
    </source>
</evidence>
<dbReference type="Pfam" id="PF01270">
    <property type="entry name" value="Glyco_hydro_8"/>
    <property type="match status" value="1"/>
</dbReference>
<evidence type="ECO:0000256" key="4">
    <source>
        <dbReference type="ARBA" id="ARBA00022801"/>
    </source>
</evidence>
<evidence type="ECO:0000256" key="2">
    <source>
        <dbReference type="ARBA" id="ARBA00009209"/>
    </source>
</evidence>
<protein>
    <recommendedName>
        <fullName evidence="3">cellulase</fullName>
        <ecNumber evidence="3">3.2.1.4</ecNumber>
    </recommendedName>
</protein>
<accession>A0A1M5EZH3</accession>